<dbReference type="Proteomes" id="UP000072874">
    <property type="component" value="Chromosome 12"/>
</dbReference>
<dbReference type="SUPFAM" id="SSF47954">
    <property type="entry name" value="Cyclin-like"/>
    <property type="match status" value="1"/>
</dbReference>
<dbReference type="VEuPathDB" id="PlasmoDB:PY04283"/>
<dbReference type="VEuPathDB" id="PlasmoDB:PY17X_1231300"/>
<feature type="region of interest" description="Disordered" evidence="2">
    <location>
        <begin position="539"/>
        <end position="576"/>
    </location>
</feature>
<dbReference type="KEGG" id="pyo:PY17X_1231300"/>
<gene>
    <name evidence="4" type="ORF">PY17X_1231300</name>
    <name evidence="3" type="ORF">PYYM_1230500</name>
</gene>
<dbReference type="OrthoDB" id="361691at2759"/>
<dbReference type="InterPro" id="IPR036915">
    <property type="entry name" value="Cyclin-like_sf"/>
</dbReference>
<reference evidence="5 6" key="1">
    <citation type="journal article" date="2014" name="BMC Biol.">
        <title>A comprehensive evaluation of rodent malaria parasite genomes and gene expression.</title>
        <authorList>
            <person name="Otto T.D."/>
            <person name="Bohme U."/>
            <person name="Jackson A.P."/>
            <person name="Hunt M."/>
            <person name="Franke-Fayard B."/>
            <person name="Hoeijmakers W.A."/>
            <person name="Religa A.A."/>
            <person name="Robertson L."/>
            <person name="Sanders M."/>
            <person name="Ogun S.A."/>
            <person name="Cunningham D."/>
            <person name="Erhart A."/>
            <person name="Billker O."/>
            <person name="Khan S.M."/>
            <person name="Stunnenberg H.G."/>
            <person name="Langhorne J."/>
            <person name="Holder A.A."/>
            <person name="Waters A.P."/>
            <person name="Newbold C.I."/>
            <person name="Pain A."/>
            <person name="Berriman M."/>
            <person name="Janse C.J."/>
        </authorList>
    </citation>
    <scope>NUCLEOTIDE SEQUENCE [LARGE SCALE GENOMIC DNA]</scope>
    <source>
        <strain evidence="4 5">17X</strain>
        <strain evidence="3 6">YM</strain>
    </source>
</reference>
<keyword evidence="1" id="KW-0175">Coiled coil</keyword>
<dbReference type="OMA" id="LHEQNGD"/>
<evidence type="ECO:0000256" key="2">
    <source>
        <dbReference type="SAM" id="MobiDB-lite"/>
    </source>
</evidence>
<feature type="compositionally biased region" description="Basic and acidic residues" evidence="2">
    <location>
        <begin position="227"/>
        <end position="261"/>
    </location>
</feature>
<feature type="compositionally biased region" description="Polar residues" evidence="2">
    <location>
        <begin position="216"/>
        <end position="226"/>
    </location>
</feature>
<protein>
    <submittedName>
        <fullName evidence="3">Uncharacterized protein</fullName>
    </submittedName>
</protein>
<reference evidence="4" key="4">
    <citation type="submission" date="2019-05" db="EMBL/GenBank/DDBJ databases">
        <authorList>
            <consortium name="Pathogen Informatics"/>
        </authorList>
    </citation>
    <scope>NUCLEOTIDE SEQUENCE</scope>
    <source>
        <strain evidence="4">17X</strain>
    </source>
</reference>
<reference evidence="4" key="3">
    <citation type="submission" date="2014-05" db="EMBL/GenBank/DDBJ databases">
        <authorList>
            <person name="Aslett M.A."/>
            <person name="De Silva N."/>
        </authorList>
    </citation>
    <scope>NUCLEOTIDE SEQUENCE</scope>
    <source>
        <strain evidence="4">17X</strain>
    </source>
</reference>
<dbReference type="VEuPathDB" id="PlasmoDB:Py17XNL_001205168"/>
<name>A0A078K7K4_PLAYE</name>
<evidence type="ECO:0000256" key="1">
    <source>
        <dbReference type="SAM" id="Coils"/>
    </source>
</evidence>
<feature type="compositionally biased region" description="Acidic residues" evidence="2">
    <location>
        <begin position="551"/>
        <end position="564"/>
    </location>
</feature>
<feature type="region of interest" description="Disordered" evidence="2">
    <location>
        <begin position="185"/>
        <end position="262"/>
    </location>
</feature>
<dbReference type="EMBL" id="LK934640">
    <property type="protein sequence ID" value="CDU19476.1"/>
    <property type="molecule type" value="Genomic_DNA"/>
</dbReference>
<evidence type="ECO:0000313" key="3">
    <source>
        <dbReference type="EMBL" id="CDU19476.1"/>
    </source>
</evidence>
<dbReference type="RefSeq" id="XP_022812674.1">
    <property type="nucleotide sequence ID" value="XM_022956831.1"/>
</dbReference>
<dbReference type="AlphaFoldDB" id="A0A078K7K4"/>
<dbReference type="GeneID" id="3789878"/>
<reference evidence="3" key="2">
    <citation type="submission" date="2014-05" db="EMBL/GenBank/DDBJ databases">
        <authorList>
            <person name="Aslett A.Martin."/>
            <person name="De Silva Nishadi"/>
        </authorList>
    </citation>
    <scope>NUCLEOTIDE SEQUENCE</scope>
    <source>
        <strain evidence="3">YM</strain>
    </source>
</reference>
<dbReference type="VEuPathDB" id="PlasmoDB:PYYM_1230500"/>
<organism evidence="3 6">
    <name type="scientific">Plasmodium yoelii</name>
    <dbReference type="NCBI Taxonomy" id="5861"/>
    <lineage>
        <taxon>Eukaryota</taxon>
        <taxon>Sar</taxon>
        <taxon>Alveolata</taxon>
        <taxon>Apicomplexa</taxon>
        <taxon>Aconoidasida</taxon>
        <taxon>Haemosporida</taxon>
        <taxon>Plasmodiidae</taxon>
        <taxon>Plasmodium</taxon>
        <taxon>Plasmodium (Vinckeia)</taxon>
    </lineage>
</organism>
<feature type="compositionally biased region" description="Basic and acidic residues" evidence="2">
    <location>
        <begin position="193"/>
        <end position="215"/>
    </location>
</feature>
<feature type="coiled-coil region" evidence="1">
    <location>
        <begin position="72"/>
        <end position="114"/>
    </location>
</feature>
<dbReference type="EMBL" id="LM993666">
    <property type="protein sequence ID" value="VTZ80111.1"/>
    <property type="molecule type" value="Genomic_DNA"/>
</dbReference>
<feature type="compositionally biased region" description="Basic and acidic residues" evidence="2">
    <location>
        <begin position="565"/>
        <end position="576"/>
    </location>
</feature>
<proteinExistence type="predicted"/>
<evidence type="ECO:0000313" key="6">
    <source>
        <dbReference type="Proteomes" id="UP000072904"/>
    </source>
</evidence>
<evidence type="ECO:0000313" key="5">
    <source>
        <dbReference type="Proteomes" id="UP000072874"/>
    </source>
</evidence>
<evidence type="ECO:0000313" key="4">
    <source>
        <dbReference type="EMBL" id="VTZ80111.1"/>
    </source>
</evidence>
<sequence length="775" mass="91608">MKTIELLYNYNLSGDENVIRSYSINKQNKQNKEKINEGKINEGKINEGKINEDSVIQKNEKTTNKHINNYVYDNIEEDNVKESQNINNLKNKINEDEQNKYIQYINKNKEKQSKTQIDSQINTTNMDNTAIKLLNKYDQFKNDNIKKENIFINHTNSKMCEKIKNIKKKQSPDCYESTHILGIEGKGENQNMNDDHKLNDSNKCDKLENDNKKNDLTSSLNNMNDQNGERNDERGGENDERGDRNDERGDRNDERDEERNDGQMIDNIKLEIKKEIYKKLKIAFNTNMQFNIIDQYYIKFRKKKKFRKYVLNTSNFIIILGKYLRLSFSTIAMALYYMHKYNKKKLAKKNKPINYIIAGSCIFLAWKLREDFEQCKKSQKLYDIPKGIFKLLNYFYKKKIIKKKIKQIQPNLIYNHKNCYEIKNDDTFDTLIEMAKKKNEILKCTHEHNKNVNVSENSTKNKKKRKINTQNEDIKKNAKHSYHLNKEEDEEKKHYINLYNQLKDLNNIIIDTGYISDINNISDVSDLFNSYLSECNSDDLSEYNFSPERGEEAENEAEKEEENDAEKKDTNKIEHHNLDQLNTNEENSDILKNAHIDKNAYIQKFKKLCKKKKKNINISSSKWVLNNSGQKLQLIQKAMIYYEGEILKSFNYFIKPKILSFELIPFFITNFVSIMNDYIQPNQIPYLQKLSSLIILDFYKTPLCLIFPPKEILIVCIIKGYISLKLINSELDLQAISLENFENKIKEYVQSVSGDIPIDINRIKMALKEIRHPYH</sequence>
<dbReference type="Proteomes" id="UP000072904">
    <property type="component" value="Chromosome 12"/>
</dbReference>
<dbReference type="Gene3D" id="1.10.472.10">
    <property type="entry name" value="Cyclin-like"/>
    <property type="match status" value="1"/>
</dbReference>
<accession>A0A078K7K4</accession>